<dbReference type="PANTHER" id="PTHR28525">
    <property type="entry name" value="REACTIVE OXYGEN SPECIES MODULATOR 1"/>
    <property type="match status" value="1"/>
</dbReference>
<dbReference type="GO" id="GO:0030150">
    <property type="term" value="P:protein import into mitochondrial matrix"/>
    <property type="evidence" value="ECO:0007669"/>
    <property type="project" value="TreeGrafter"/>
</dbReference>
<feature type="transmembrane region" description="Helical" evidence="6">
    <location>
        <begin position="60"/>
        <end position="82"/>
    </location>
</feature>
<accession>A0A3N4JSY2</accession>
<comment type="similarity">
    <text evidence="2">Belongs to the MGR2 family.</text>
</comment>
<proteinExistence type="inferred from homology"/>
<keyword evidence="5 6" id="KW-0472">Membrane</keyword>
<protein>
    <recommendedName>
        <fullName evidence="9">Reactive oxygen species modulator 1</fullName>
    </recommendedName>
</protein>
<name>A0A3N4JSY2_9PEZI</name>
<dbReference type="PANTHER" id="PTHR28525:SF1">
    <property type="entry name" value="REACTIVE OXYGEN SPECIES MODULATOR 1"/>
    <property type="match status" value="1"/>
</dbReference>
<evidence type="ECO:0000256" key="6">
    <source>
        <dbReference type="SAM" id="Phobius"/>
    </source>
</evidence>
<evidence type="ECO:0008006" key="9">
    <source>
        <dbReference type="Google" id="ProtNLM"/>
    </source>
</evidence>
<evidence type="ECO:0000256" key="1">
    <source>
        <dbReference type="ARBA" id="ARBA00004370"/>
    </source>
</evidence>
<sequence>MPVPVSAPGGGGHGSQCPSLFDKMKLGAIMGTSVGLCIGFLFGGYNLIKHGAGPNGFVRSLGQYMLGSAATFGFFMSIGTAIRTE</sequence>
<evidence type="ECO:0000313" key="7">
    <source>
        <dbReference type="EMBL" id="RPB01453.1"/>
    </source>
</evidence>
<dbReference type="InterPro" id="IPR018450">
    <property type="entry name" value="Romo1/Mgr2"/>
</dbReference>
<keyword evidence="3 6" id="KW-0812">Transmembrane</keyword>
<keyword evidence="4 6" id="KW-1133">Transmembrane helix</keyword>
<dbReference type="GO" id="GO:0045039">
    <property type="term" value="P:protein insertion into mitochondrial inner membrane"/>
    <property type="evidence" value="ECO:0007669"/>
    <property type="project" value="TreeGrafter"/>
</dbReference>
<organism evidence="7 8">
    <name type="scientific">Choiromyces venosus 120613-1</name>
    <dbReference type="NCBI Taxonomy" id="1336337"/>
    <lineage>
        <taxon>Eukaryota</taxon>
        <taxon>Fungi</taxon>
        <taxon>Dikarya</taxon>
        <taxon>Ascomycota</taxon>
        <taxon>Pezizomycotina</taxon>
        <taxon>Pezizomycetes</taxon>
        <taxon>Pezizales</taxon>
        <taxon>Tuberaceae</taxon>
        <taxon>Choiromyces</taxon>
    </lineage>
</organism>
<evidence type="ECO:0000256" key="5">
    <source>
        <dbReference type="ARBA" id="ARBA00023136"/>
    </source>
</evidence>
<dbReference type="Proteomes" id="UP000276215">
    <property type="component" value="Unassembled WGS sequence"/>
</dbReference>
<dbReference type="SMART" id="SM01378">
    <property type="entry name" value="Romo1"/>
    <property type="match status" value="1"/>
</dbReference>
<evidence type="ECO:0000313" key="8">
    <source>
        <dbReference type="Proteomes" id="UP000276215"/>
    </source>
</evidence>
<evidence type="ECO:0000256" key="4">
    <source>
        <dbReference type="ARBA" id="ARBA00022989"/>
    </source>
</evidence>
<dbReference type="AlphaFoldDB" id="A0A3N4JSY2"/>
<dbReference type="EMBL" id="ML120373">
    <property type="protein sequence ID" value="RPB01453.1"/>
    <property type="molecule type" value="Genomic_DNA"/>
</dbReference>
<evidence type="ECO:0000256" key="2">
    <source>
        <dbReference type="ARBA" id="ARBA00007839"/>
    </source>
</evidence>
<reference evidence="7 8" key="1">
    <citation type="journal article" date="2018" name="Nat. Ecol. Evol.">
        <title>Pezizomycetes genomes reveal the molecular basis of ectomycorrhizal truffle lifestyle.</title>
        <authorList>
            <person name="Murat C."/>
            <person name="Payen T."/>
            <person name="Noel B."/>
            <person name="Kuo A."/>
            <person name="Morin E."/>
            <person name="Chen J."/>
            <person name="Kohler A."/>
            <person name="Krizsan K."/>
            <person name="Balestrini R."/>
            <person name="Da Silva C."/>
            <person name="Montanini B."/>
            <person name="Hainaut M."/>
            <person name="Levati E."/>
            <person name="Barry K.W."/>
            <person name="Belfiori B."/>
            <person name="Cichocki N."/>
            <person name="Clum A."/>
            <person name="Dockter R.B."/>
            <person name="Fauchery L."/>
            <person name="Guy J."/>
            <person name="Iotti M."/>
            <person name="Le Tacon F."/>
            <person name="Lindquist E.A."/>
            <person name="Lipzen A."/>
            <person name="Malagnac F."/>
            <person name="Mello A."/>
            <person name="Molinier V."/>
            <person name="Miyauchi S."/>
            <person name="Poulain J."/>
            <person name="Riccioni C."/>
            <person name="Rubini A."/>
            <person name="Sitrit Y."/>
            <person name="Splivallo R."/>
            <person name="Traeger S."/>
            <person name="Wang M."/>
            <person name="Zifcakova L."/>
            <person name="Wipf D."/>
            <person name="Zambonelli A."/>
            <person name="Paolocci F."/>
            <person name="Nowrousian M."/>
            <person name="Ottonello S."/>
            <person name="Baldrian P."/>
            <person name="Spatafora J.W."/>
            <person name="Henrissat B."/>
            <person name="Nagy L.G."/>
            <person name="Aury J.M."/>
            <person name="Wincker P."/>
            <person name="Grigoriev I.V."/>
            <person name="Bonfante P."/>
            <person name="Martin F.M."/>
        </authorList>
    </citation>
    <scope>NUCLEOTIDE SEQUENCE [LARGE SCALE GENOMIC DNA]</scope>
    <source>
        <strain evidence="7 8">120613-1</strain>
    </source>
</reference>
<feature type="non-terminal residue" evidence="7">
    <location>
        <position position="85"/>
    </location>
</feature>
<dbReference type="GO" id="GO:0005744">
    <property type="term" value="C:TIM23 mitochondrial import inner membrane translocase complex"/>
    <property type="evidence" value="ECO:0007669"/>
    <property type="project" value="TreeGrafter"/>
</dbReference>
<comment type="subcellular location">
    <subcellularLocation>
        <location evidence="1">Membrane</location>
    </subcellularLocation>
</comment>
<dbReference type="Pfam" id="PF10247">
    <property type="entry name" value="Romo1"/>
    <property type="match status" value="1"/>
</dbReference>
<feature type="transmembrane region" description="Helical" evidence="6">
    <location>
        <begin position="28"/>
        <end position="48"/>
    </location>
</feature>
<evidence type="ECO:0000256" key="3">
    <source>
        <dbReference type="ARBA" id="ARBA00022692"/>
    </source>
</evidence>
<keyword evidence="8" id="KW-1185">Reference proteome</keyword>
<gene>
    <name evidence="7" type="ORF">L873DRAFT_1583696</name>
</gene>
<dbReference type="OrthoDB" id="5409308at2759"/>
<dbReference type="STRING" id="1336337.A0A3N4JSY2"/>